<proteinExistence type="predicted"/>
<evidence type="ECO:0000313" key="1">
    <source>
        <dbReference type="EMBL" id="AUX39679.1"/>
    </source>
</evidence>
<dbReference type="Proteomes" id="UP000238348">
    <property type="component" value="Chromosome"/>
</dbReference>
<protein>
    <submittedName>
        <fullName evidence="1">Uncharacterized protein</fullName>
    </submittedName>
</protein>
<evidence type="ECO:0000313" key="2">
    <source>
        <dbReference type="Proteomes" id="UP000238348"/>
    </source>
</evidence>
<dbReference type="InterPro" id="IPR036812">
    <property type="entry name" value="NAD(P)_OxRdtase_dom_sf"/>
</dbReference>
<accession>A0A2L0EK73</accession>
<gene>
    <name evidence="1" type="ORF">SOCE26_010740</name>
</gene>
<dbReference type="AlphaFoldDB" id="A0A2L0EK73"/>
<sequence length="50" mass="5339">MHFWDHTTPVPEVMSALDDVVRSGKALHEALVNGLLSGGTAASITGWEHP</sequence>
<dbReference type="SUPFAM" id="SSF51430">
    <property type="entry name" value="NAD(P)-linked oxidoreductase"/>
    <property type="match status" value="1"/>
</dbReference>
<dbReference type="EMBL" id="CP012673">
    <property type="protein sequence ID" value="AUX39679.1"/>
    <property type="molecule type" value="Genomic_DNA"/>
</dbReference>
<reference evidence="1 2" key="1">
    <citation type="submission" date="2015-09" db="EMBL/GenBank/DDBJ databases">
        <title>Sorangium comparison.</title>
        <authorList>
            <person name="Zaburannyi N."/>
            <person name="Bunk B."/>
            <person name="Overmann J."/>
            <person name="Mueller R."/>
        </authorList>
    </citation>
    <scope>NUCLEOTIDE SEQUENCE [LARGE SCALE GENOMIC DNA]</scope>
    <source>
        <strain evidence="1 2">So ce26</strain>
    </source>
</reference>
<organism evidence="1 2">
    <name type="scientific">Sorangium cellulosum</name>
    <name type="common">Polyangium cellulosum</name>
    <dbReference type="NCBI Taxonomy" id="56"/>
    <lineage>
        <taxon>Bacteria</taxon>
        <taxon>Pseudomonadati</taxon>
        <taxon>Myxococcota</taxon>
        <taxon>Polyangia</taxon>
        <taxon>Polyangiales</taxon>
        <taxon>Polyangiaceae</taxon>
        <taxon>Sorangium</taxon>
    </lineage>
</organism>
<name>A0A2L0EK73_SORCE</name>